<evidence type="ECO:0000256" key="1">
    <source>
        <dbReference type="ARBA" id="ARBA00004604"/>
    </source>
</evidence>
<comment type="subcellular location">
    <subcellularLocation>
        <location evidence="1">Nucleus</location>
        <location evidence="1">Nucleolus</location>
    </subcellularLocation>
</comment>
<accession>A0A498JCC8</accession>
<protein>
    <recommendedName>
        <fullName evidence="6">BING4 C-terminal domain-containing protein</fullName>
    </recommendedName>
</protein>
<dbReference type="InterPro" id="IPR012952">
    <property type="entry name" value="BING4_C_dom"/>
</dbReference>
<organism evidence="7 8">
    <name type="scientific">Malus domestica</name>
    <name type="common">Apple</name>
    <name type="synonym">Pyrus malus</name>
    <dbReference type="NCBI Taxonomy" id="3750"/>
    <lineage>
        <taxon>Eukaryota</taxon>
        <taxon>Viridiplantae</taxon>
        <taxon>Streptophyta</taxon>
        <taxon>Embryophyta</taxon>
        <taxon>Tracheophyta</taxon>
        <taxon>Spermatophyta</taxon>
        <taxon>Magnoliopsida</taxon>
        <taxon>eudicotyledons</taxon>
        <taxon>Gunneridae</taxon>
        <taxon>Pentapetalae</taxon>
        <taxon>rosids</taxon>
        <taxon>fabids</taxon>
        <taxon>Rosales</taxon>
        <taxon>Rosaceae</taxon>
        <taxon>Amygdaloideae</taxon>
        <taxon>Maleae</taxon>
        <taxon>Malus</taxon>
    </lineage>
</organism>
<dbReference type="SMART" id="SM01033">
    <property type="entry name" value="BING4CT"/>
    <property type="match status" value="1"/>
</dbReference>
<reference evidence="7 8" key="1">
    <citation type="submission" date="2018-10" db="EMBL/GenBank/DDBJ databases">
        <title>A high-quality apple genome assembly.</title>
        <authorList>
            <person name="Hu J."/>
        </authorList>
    </citation>
    <scope>NUCLEOTIDE SEQUENCE [LARGE SCALE GENOMIC DNA]</scope>
    <source>
        <strain evidence="8">cv. HFTH1</strain>
        <tissue evidence="7">Young leaf</tissue>
    </source>
</reference>
<proteinExistence type="predicted"/>
<dbReference type="SUPFAM" id="SSF50978">
    <property type="entry name" value="WD40 repeat-like"/>
    <property type="match status" value="1"/>
</dbReference>
<evidence type="ECO:0000256" key="3">
    <source>
        <dbReference type="ARBA" id="ARBA00022737"/>
    </source>
</evidence>
<evidence type="ECO:0000256" key="4">
    <source>
        <dbReference type="ARBA" id="ARBA00023242"/>
    </source>
</evidence>
<evidence type="ECO:0000313" key="8">
    <source>
        <dbReference type="Proteomes" id="UP000290289"/>
    </source>
</evidence>
<feature type="region of interest" description="Disordered" evidence="5">
    <location>
        <begin position="248"/>
        <end position="269"/>
    </location>
</feature>
<comment type="caution">
    <text evidence="7">The sequence shown here is derived from an EMBL/GenBank/DDBJ whole genome shotgun (WGS) entry which is preliminary data.</text>
</comment>
<evidence type="ECO:0000313" key="7">
    <source>
        <dbReference type="EMBL" id="RXH91021.1"/>
    </source>
</evidence>
<dbReference type="GO" id="GO:0000462">
    <property type="term" value="P:maturation of SSU-rRNA from tricistronic rRNA transcript (SSU-rRNA, 5.8S rRNA, LSU-rRNA)"/>
    <property type="evidence" value="ECO:0007669"/>
    <property type="project" value="TreeGrafter"/>
</dbReference>
<evidence type="ECO:0000259" key="6">
    <source>
        <dbReference type="SMART" id="SM01033"/>
    </source>
</evidence>
<dbReference type="InterPro" id="IPR040315">
    <property type="entry name" value="WDR46/Utp7"/>
</dbReference>
<dbReference type="EMBL" id="RDQH01000334">
    <property type="protein sequence ID" value="RXH91021.1"/>
    <property type="molecule type" value="Genomic_DNA"/>
</dbReference>
<evidence type="ECO:0000256" key="2">
    <source>
        <dbReference type="ARBA" id="ARBA00022574"/>
    </source>
</evidence>
<dbReference type="InterPro" id="IPR036322">
    <property type="entry name" value="WD40_repeat_dom_sf"/>
</dbReference>
<dbReference type="GO" id="GO:0032040">
    <property type="term" value="C:small-subunit processome"/>
    <property type="evidence" value="ECO:0007669"/>
    <property type="project" value="TreeGrafter"/>
</dbReference>
<dbReference type="GO" id="GO:0030686">
    <property type="term" value="C:90S preribosome"/>
    <property type="evidence" value="ECO:0007669"/>
    <property type="project" value="TreeGrafter"/>
</dbReference>
<name>A0A498JCC8_MALDO</name>
<dbReference type="PANTHER" id="PTHR14085">
    <property type="entry name" value="WD-REPEAT PROTEIN BING4"/>
    <property type="match status" value="1"/>
</dbReference>
<dbReference type="Gene3D" id="2.130.10.10">
    <property type="entry name" value="YVTN repeat-like/Quinoprotein amine dehydrogenase"/>
    <property type="match status" value="1"/>
</dbReference>
<keyword evidence="8" id="KW-1185">Reference proteome</keyword>
<dbReference type="PANTHER" id="PTHR14085:SF3">
    <property type="entry name" value="WD REPEAT-CONTAINING PROTEIN 46"/>
    <property type="match status" value="1"/>
</dbReference>
<feature type="compositionally biased region" description="Basic residues" evidence="5">
    <location>
        <begin position="251"/>
        <end position="268"/>
    </location>
</feature>
<dbReference type="InterPro" id="IPR015943">
    <property type="entry name" value="WD40/YVTN_repeat-like_dom_sf"/>
</dbReference>
<dbReference type="Pfam" id="PF08149">
    <property type="entry name" value="BING4CT"/>
    <property type="match status" value="1"/>
</dbReference>
<gene>
    <name evidence="7" type="ORF">DVH24_020044</name>
</gene>
<evidence type="ECO:0000256" key="5">
    <source>
        <dbReference type="SAM" id="MobiDB-lite"/>
    </source>
</evidence>
<keyword evidence="4" id="KW-0539">Nucleus</keyword>
<keyword evidence="2" id="KW-0853">WD repeat</keyword>
<dbReference type="AlphaFoldDB" id="A0A498JCC8"/>
<dbReference type="Proteomes" id="UP000290289">
    <property type="component" value="Chromosome 8"/>
</dbReference>
<keyword evidence="3" id="KW-0677">Repeat</keyword>
<feature type="domain" description="BING4 C-terminal" evidence="6">
    <location>
        <begin position="173"/>
        <end position="216"/>
    </location>
</feature>
<sequence length="299" mass="33386">MLCHQIVSGFCQMREVAWRQKALRRHGDFGPYTLDFTSSSRYIVIGGRKGHLAIVDLMNMRLVKKFQEHVAVSRLQFLDKHYLLASINNLGQLHYQDMTNGVMAGAPPRQWHSTLIMATAGKENKIKLWDLRKLQDEPLQTLPGHTDTLAFSQKGLLAYADGSSAVVLKDLALHGVVESNFDSWVANPFENRKQRSERRVLSLLVKLPADTIILDPTAIGTVMPETKKRIPTKQEKESNIEAAVEAAKGSVSKKKTKGRNKLGKRATKKKEMIANAKKAFLGATNEIGRTSGKKEAENN</sequence>
<dbReference type="STRING" id="3750.A0A498JCC8"/>